<dbReference type="RefSeq" id="XP_030544221.1">
    <property type="nucleotide sequence ID" value="XM_030688361.1"/>
</dbReference>
<organism evidence="1 3">
    <name type="scientific">Rhodamnia argentea</name>
    <dbReference type="NCBI Taxonomy" id="178133"/>
    <lineage>
        <taxon>Eukaryota</taxon>
        <taxon>Viridiplantae</taxon>
        <taxon>Streptophyta</taxon>
        <taxon>Embryophyta</taxon>
        <taxon>Tracheophyta</taxon>
        <taxon>Spermatophyta</taxon>
        <taxon>Magnoliopsida</taxon>
        <taxon>eudicotyledons</taxon>
        <taxon>Gunneridae</taxon>
        <taxon>Pentapetalae</taxon>
        <taxon>rosids</taxon>
        <taxon>malvids</taxon>
        <taxon>Myrtales</taxon>
        <taxon>Myrtaceae</taxon>
        <taxon>Myrtoideae</taxon>
        <taxon>Myrteae</taxon>
        <taxon>Australasian group</taxon>
        <taxon>Rhodamnia</taxon>
    </lineage>
</organism>
<dbReference type="RefSeq" id="XP_030544229.1">
    <property type="nucleotide sequence ID" value="XM_030688369.1"/>
</dbReference>
<dbReference type="Pfam" id="PF01063">
    <property type="entry name" value="Aminotran_4"/>
    <property type="match status" value="1"/>
</dbReference>
<evidence type="ECO:0000313" key="1">
    <source>
        <dbReference type="Proteomes" id="UP000827889"/>
    </source>
</evidence>
<name>A0A8B8QAS0_9MYRT</name>
<dbReference type="InterPro" id="IPR043132">
    <property type="entry name" value="BCAT-like_C"/>
</dbReference>
<dbReference type="SUPFAM" id="SSF56752">
    <property type="entry name" value="D-aminoacid aminotransferase-like PLP-dependent enzymes"/>
    <property type="match status" value="1"/>
</dbReference>
<dbReference type="AlphaFoldDB" id="A0A8B8QAS0"/>
<sequence length="397" mass="44190">MATAHLLQTPIRSDCLICSSALFSEGREVETMSTCRFLLSNGVISQASDAPTVTSFLETHPGAYTTTRTHNDGSCILFWGRHLNRLISSAKILLNSDPRLLFGSSWPADAWSASSMALSVWELGIPDLVNDSTRKVLPCAMRNREMGQELAITVLLGGNLESSRKSVHVDRKRVDGVLDVHVHVSAYVPPVFGARQSGARLALVGRGRSVAAAKYSDWVRLRKPLERLRPPSVTELLLSDDGDHILEGTITNFFVVCCKDNGEDNRKGMHPGTNVYSSFEVQTAPVTDGVLPGVLRQLVIEVCLWKGIPFREVAPSWSMHELWEEAFITNGLRLLQHVDAILVPSEHASLESRTYKEVSWKEKQFQDGPGMVTRMIQKEIMEKAMLEGTYWIHHDRS</sequence>
<evidence type="ECO:0000313" key="2">
    <source>
        <dbReference type="RefSeq" id="XP_030544221.1"/>
    </source>
</evidence>
<dbReference type="InterPro" id="IPR036038">
    <property type="entry name" value="Aminotransferase-like"/>
</dbReference>
<reference evidence="2 3" key="1">
    <citation type="submission" date="2025-04" db="UniProtKB">
        <authorList>
            <consortium name="RefSeq"/>
        </authorList>
    </citation>
    <scope>IDENTIFICATION</scope>
</reference>
<proteinExistence type="predicted"/>
<protein>
    <submittedName>
        <fullName evidence="2 3">Uncharacterized protein LOC115750796</fullName>
    </submittedName>
</protein>
<keyword evidence="1" id="KW-1185">Reference proteome</keyword>
<dbReference type="KEGG" id="rarg:115750796"/>
<gene>
    <name evidence="2 3" type="primary">LOC115750796</name>
</gene>
<dbReference type="InterPro" id="IPR001544">
    <property type="entry name" value="Aminotrans_IV"/>
</dbReference>
<dbReference type="OrthoDB" id="59470at2759"/>
<dbReference type="Proteomes" id="UP000827889">
    <property type="component" value="Chromosome 5"/>
</dbReference>
<dbReference type="Gene3D" id="3.20.10.10">
    <property type="entry name" value="D-amino Acid Aminotransferase, subunit A, domain 2"/>
    <property type="match status" value="1"/>
</dbReference>
<evidence type="ECO:0000313" key="3">
    <source>
        <dbReference type="RefSeq" id="XP_030544229.1"/>
    </source>
</evidence>
<dbReference type="PANTHER" id="PTHR47703:SF2">
    <property type="entry name" value="D-AMINOACID AMINOTRANSFERASE-LIKE PLP-DEPENDENT ENZYMES SUPERFAMILY PROTEIN"/>
    <property type="match status" value="1"/>
</dbReference>
<dbReference type="PANTHER" id="PTHR47703">
    <property type="entry name" value="D-AMINOACID AMINOTRANSFERASE-LIKE PLP-DEPENDENT ENZYMES SUPERFAMILY PROTEIN"/>
    <property type="match status" value="1"/>
</dbReference>
<dbReference type="GO" id="GO:0003824">
    <property type="term" value="F:catalytic activity"/>
    <property type="evidence" value="ECO:0007669"/>
    <property type="project" value="InterPro"/>
</dbReference>
<accession>A0A8B8QAS0</accession>
<dbReference type="GeneID" id="115750796"/>